<dbReference type="InterPro" id="IPR000183">
    <property type="entry name" value="Orn/DAP/Arg_de-COase"/>
</dbReference>
<comment type="subunit">
    <text evidence="5">Homodimer.</text>
</comment>
<dbReference type="OrthoDB" id="9802241at2"/>
<evidence type="ECO:0000313" key="10">
    <source>
        <dbReference type="EMBL" id="QCI26429.1"/>
    </source>
</evidence>
<keyword evidence="4 5" id="KW-0456">Lyase</keyword>
<protein>
    <recommendedName>
        <fullName evidence="5 6">Diaminopimelate decarboxylase</fullName>
        <shortName evidence="5">DAP decarboxylase</shortName>
        <shortName evidence="5">DAPDC</shortName>
        <ecNumber evidence="5 6">4.1.1.20</ecNumber>
    </recommendedName>
</protein>
<keyword evidence="5 8" id="KW-0457">Lysine biosynthesis</keyword>
<comment type="catalytic activity">
    <reaction evidence="5 8">
        <text>meso-2,6-diaminopimelate + H(+) = L-lysine + CO2</text>
        <dbReference type="Rhea" id="RHEA:15101"/>
        <dbReference type="ChEBI" id="CHEBI:15378"/>
        <dbReference type="ChEBI" id="CHEBI:16526"/>
        <dbReference type="ChEBI" id="CHEBI:32551"/>
        <dbReference type="ChEBI" id="CHEBI:57791"/>
        <dbReference type="EC" id="4.1.1.20"/>
    </reaction>
</comment>
<feature type="binding site" evidence="5">
    <location>
        <position position="222"/>
    </location>
    <ligand>
        <name>pyridoxal 5'-phosphate</name>
        <dbReference type="ChEBI" id="CHEBI:597326"/>
    </ligand>
</feature>
<comment type="pathway">
    <text evidence="5 8">Amino-acid biosynthesis; L-lysine biosynthesis via DAP pathway; L-lysine from DL-2,6-diaminopimelate: step 1/1.</text>
</comment>
<evidence type="ECO:0000256" key="5">
    <source>
        <dbReference type="HAMAP-Rule" id="MF_02120"/>
    </source>
</evidence>
<feature type="binding site" evidence="5">
    <location>
        <position position="338"/>
    </location>
    <ligand>
        <name>substrate</name>
    </ligand>
</feature>
<comment type="function">
    <text evidence="5">Specifically catalyzes the decarboxylation of meso-diaminopimelate (meso-DAP) to L-lysine.</text>
</comment>
<dbReference type="NCBIfam" id="TIGR01048">
    <property type="entry name" value="lysA"/>
    <property type="match status" value="1"/>
</dbReference>
<feature type="domain" description="Orn/DAP/Arg decarboxylase 2 N-terminal" evidence="9">
    <location>
        <begin position="37"/>
        <end position="270"/>
    </location>
</feature>
<dbReference type="EC" id="4.1.1.20" evidence="5 6"/>
<feature type="binding site" evidence="5">
    <location>
        <position position="306"/>
    </location>
    <ligand>
        <name>substrate</name>
    </ligand>
</feature>
<dbReference type="CDD" id="cd06828">
    <property type="entry name" value="PLPDE_III_DapDC"/>
    <property type="match status" value="1"/>
</dbReference>
<evidence type="ECO:0000256" key="1">
    <source>
        <dbReference type="ARBA" id="ARBA00001933"/>
    </source>
</evidence>
<dbReference type="InterPro" id="IPR002986">
    <property type="entry name" value="DAP_deCOOHase_LysA"/>
</dbReference>
<comment type="similarity">
    <text evidence="5">Belongs to the Orn/Lys/Arg decarboxylase class-II family. LysA subfamily.</text>
</comment>
<dbReference type="GO" id="GO:0009089">
    <property type="term" value="P:lysine biosynthetic process via diaminopimelate"/>
    <property type="evidence" value="ECO:0007669"/>
    <property type="project" value="UniProtKB-UniRule"/>
</dbReference>
<keyword evidence="11" id="KW-1185">Reference proteome</keyword>
<dbReference type="PANTHER" id="PTHR43727:SF2">
    <property type="entry name" value="GROUP IV DECARBOXYLASE"/>
    <property type="match status" value="1"/>
</dbReference>
<dbReference type="InterPro" id="IPR022644">
    <property type="entry name" value="De-COase2_N"/>
</dbReference>
<dbReference type="AlphaFoldDB" id="A0A4D6YAH3"/>
<feature type="modified residue" description="N6-(pyridoxal phosphate)lysine" evidence="5 7">
    <location>
        <position position="53"/>
    </location>
</feature>
<dbReference type="Pfam" id="PF02784">
    <property type="entry name" value="Orn_Arg_deC_N"/>
    <property type="match status" value="1"/>
</dbReference>
<dbReference type="PRINTS" id="PR01179">
    <property type="entry name" value="ODADCRBXLASE"/>
</dbReference>
<dbReference type="PANTHER" id="PTHR43727">
    <property type="entry name" value="DIAMINOPIMELATE DECARBOXYLASE"/>
    <property type="match status" value="1"/>
</dbReference>
<proteinExistence type="inferred from homology"/>
<sequence>MFNLNKKKTTLNVPNILSVIKKYDTPIWMYDGNTIKKKINMLKQFDIVRFAQKSCSNIHILRFMKQFNIKIDAVSLGEIERALLAGFTPKNDEIIFTSDIIDDQTLKKVIHHNITINVGSLNMLEQIGKISPQHRIWIRINPQFGHGHNKKTNTGGENSKHGIWNPELALPLIKKYQLNLIGLHMHIGSGTNYQHLKKVCDAMLKQVIKLNQDIQYISAGGGLPIPYTRNEKKININNYFQLWNNTKKKIEQYLHHPITLEIEPGRFLVAESGILVAKVYAKKETKNKKFILVESGFNDLIRPVMYGSYHHISIIGHNNRIIDKKKKEKVIIGGPLCESGDIFTQDAQGELKERNLPKIKIGDYIVLHNTGAYGSSMSSNYNTKPLIPEILFENHYPRIIRKRQTIKELLKLETDITFQY</sequence>
<organism evidence="10 11">
    <name type="scientific">Buchnera aphidicola</name>
    <name type="common">Stegophylla sp.</name>
    <dbReference type="NCBI Taxonomy" id="2315800"/>
    <lineage>
        <taxon>Bacteria</taxon>
        <taxon>Pseudomonadati</taxon>
        <taxon>Pseudomonadota</taxon>
        <taxon>Gammaproteobacteria</taxon>
        <taxon>Enterobacterales</taxon>
        <taxon>Erwiniaceae</taxon>
        <taxon>Buchnera</taxon>
    </lineage>
</organism>
<reference evidence="10 11" key="1">
    <citation type="submission" date="2018-10" db="EMBL/GenBank/DDBJ databases">
        <title>Comparative functional genomics of the obligate endosymbiont Buchnera aphidicola.</title>
        <authorList>
            <person name="Chong R.A."/>
        </authorList>
    </citation>
    <scope>NUCLEOTIDE SEQUENCE [LARGE SCALE GENOMIC DNA]</scope>
    <source>
        <strain evidence="10 11">Ssp</strain>
    </source>
</reference>
<dbReference type="Gene3D" id="2.40.37.10">
    <property type="entry name" value="Lyase, Ornithine Decarboxylase, Chain A, domain 1"/>
    <property type="match status" value="1"/>
</dbReference>
<dbReference type="PRINTS" id="PR01181">
    <property type="entry name" value="DAPDCRBXLASE"/>
</dbReference>
<evidence type="ECO:0000256" key="6">
    <source>
        <dbReference type="NCBIfam" id="TIGR01048"/>
    </source>
</evidence>
<keyword evidence="5" id="KW-0028">Amino-acid biosynthesis</keyword>
<feature type="binding site" evidence="5">
    <location>
        <position position="373"/>
    </location>
    <ligand>
        <name>substrate</name>
    </ligand>
</feature>
<dbReference type="UniPathway" id="UPA00034">
    <property type="reaction ID" value="UER00027"/>
</dbReference>
<feature type="binding site" evidence="5">
    <location>
        <begin position="263"/>
        <end position="266"/>
    </location>
    <ligand>
        <name>pyridoxal 5'-phosphate</name>
        <dbReference type="ChEBI" id="CHEBI:597326"/>
    </ligand>
</feature>
<evidence type="ECO:0000256" key="8">
    <source>
        <dbReference type="RuleBase" id="RU003738"/>
    </source>
</evidence>
<evidence type="ECO:0000313" key="11">
    <source>
        <dbReference type="Proteomes" id="UP000298636"/>
    </source>
</evidence>
<name>A0A4D6YAH3_9GAMM</name>
<dbReference type="GO" id="GO:0008836">
    <property type="term" value="F:diaminopimelate decarboxylase activity"/>
    <property type="evidence" value="ECO:0007669"/>
    <property type="project" value="UniProtKB-UniRule"/>
</dbReference>
<dbReference type="HAMAP" id="MF_02120">
    <property type="entry name" value="LysA"/>
    <property type="match status" value="1"/>
</dbReference>
<dbReference type="RefSeq" id="WP_158351929.1">
    <property type="nucleotide sequence ID" value="NZ_CP032998.1"/>
</dbReference>
<dbReference type="SUPFAM" id="SSF51419">
    <property type="entry name" value="PLP-binding barrel"/>
    <property type="match status" value="1"/>
</dbReference>
<dbReference type="InterPro" id="IPR009006">
    <property type="entry name" value="Ala_racemase/Decarboxylase_C"/>
</dbReference>
<feature type="binding site" evidence="5">
    <location>
        <position position="373"/>
    </location>
    <ligand>
        <name>pyridoxal 5'-phosphate</name>
        <dbReference type="ChEBI" id="CHEBI:597326"/>
    </ligand>
</feature>
<evidence type="ECO:0000256" key="7">
    <source>
        <dbReference type="PIRSR" id="PIRSR600183-50"/>
    </source>
</evidence>
<dbReference type="InterPro" id="IPR029066">
    <property type="entry name" value="PLP-binding_barrel"/>
</dbReference>
<dbReference type="EMBL" id="CP032998">
    <property type="protein sequence ID" value="QCI26429.1"/>
    <property type="molecule type" value="Genomic_DNA"/>
</dbReference>
<evidence type="ECO:0000259" key="9">
    <source>
        <dbReference type="Pfam" id="PF02784"/>
    </source>
</evidence>
<feature type="active site" description="Proton donor" evidence="7">
    <location>
        <position position="337"/>
    </location>
</feature>
<dbReference type="Proteomes" id="UP000298636">
    <property type="component" value="Chromosome"/>
</dbReference>
<dbReference type="SUPFAM" id="SSF50621">
    <property type="entry name" value="Alanine racemase C-terminal domain-like"/>
    <property type="match status" value="1"/>
</dbReference>
<gene>
    <name evidence="5" type="primary">lysA</name>
    <name evidence="10" type="ORF">D9V79_01325</name>
</gene>
<accession>A0A4D6YAH3</accession>
<dbReference type="Gene3D" id="3.20.20.10">
    <property type="entry name" value="Alanine racemase"/>
    <property type="match status" value="1"/>
</dbReference>
<evidence type="ECO:0000256" key="3">
    <source>
        <dbReference type="ARBA" id="ARBA00022898"/>
    </source>
</evidence>
<evidence type="ECO:0000256" key="4">
    <source>
        <dbReference type="ARBA" id="ARBA00023239"/>
    </source>
</evidence>
<evidence type="ECO:0000256" key="2">
    <source>
        <dbReference type="ARBA" id="ARBA00022793"/>
    </source>
</evidence>
<keyword evidence="2 5" id="KW-0210">Decarboxylase</keyword>
<feature type="binding site" evidence="5">
    <location>
        <position position="266"/>
    </location>
    <ligand>
        <name>substrate</name>
    </ligand>
</feature>
<comment type="cofactor">
    <cofactor evidence="1 5 7 8">
        <name>pyridoxal 5'-phosphate</name>
        <dbReference type="ChEBI" id="CHEBI:597326"/>
    </cofactor>
</comment>
<dbReference type="GO" id="GO:0030170">
    <property type="term" value="F:pyridoxal phosphate binding"/>
    <property type="evidence" value="ECO:0007669"/>
    <property type="project" value="UniProtKB-UniRule"/>
</dbReference>
<keyword evidence="3 5" id="KW-0663">Pyridoxal phosphate</keyword>
<feature type="binding site" evidence="5">
    <location>
        <position position="302"/>
    </location>
    <ligand>
        <name>substrate</name>
    </ligand>
</feature>